<dbReference type="AlphaFoldDB" id="A0ABD4YRA0"/>
<sequence>MNRYILSPHEQGSDGWLLDRCGKVTGSKAFDMLAKTTKKEWTAKRADYKFELAIEVLTGMPAAIEYVTKEMQWGIDQEPFARMAYEEKSGNVAIQSGFMYLPDVDAGCSVDGLFVEDGRTGVLEAKCPKSTTHIRYLEAGVVPDQYRPQCLHNVWVTGAEFADFVSFDPRFPEDLQLFVCRYTPTAAELDDHERAVLQFLAERDELVAQLKRLAA</sequence>
<accession>A0ABD4YRA0</accession>
<evidence type="ECO:0000313" key="3">
    <source>
        <dbReference type="Proteomes" id="UP001158644"/>
    </source>
</evidence>
<dbReference type="InterPro" id="IPR011335">
    <property type="entry name" value="Restrct_endonuc-II-like"/>
</dbReference>
<evidence type="ECO:0000313" key="2">
    <source>
        <dbReference type="EMBL" id="MDH1177967.1"/>
    </source>
</evidence>
<dbReference type="PANTHER" id="PTHR46609">
    <property type="entry name" value="EXONUCLEASE, PHAGE-TYPE/RECB, C-TERMINAL DOMAIN-CONTAINING PROTEIN"/>
    <property type="match status" value="1"/>
</dbReference>
<dbReference type="Proteomes" id="UP001158644">
    <property type="component" value="Unassembled WGS sequence"/>
</dbReference>
<protein>
    <submittedName>
        <fullName evidence="2">YqaJ viral recombinase family protein</fullName>
    </submittedName>
</protein>
<dbReference type="EMBL" id="JAOBZK010000007">
    <property type="protein sequence ID" value="MDH1177967.1"/>
    <property type="molecule type" value="Genomic_DNA"/>
</dbReference>
<proteinExistence type="predicted"/>
<name>A0ABD4YRA0_9BURK</name>
<dbReference type="InterPro" id="IPR051703">
    <property type="entry name" value="NF-kappa-B_Signaling_Reg"/>
</dbReference>
<dbReference type="Pfam" id="PF09588">
    <property type="entry name" value="YqaJ"/>
    <property type="match status" value="1"/>
</dbReference>
<dbReference type="InterPro" id="IPR019080">
    <property type="entry name" value="YqaJ_viral_recombinase"/>
</dbReference>
<dbReference type="RefSeq" id="WP_279990349.1">
    <property type="nucleotide sequence ID" value="NZ_JAOBZK010000007.1"/>
</dbReference>
<organism evidence="2 3">
    <name type="scientific">Achromobacter mucicolens</name>
    <dbReference type="NCBI Taxonomy" id="1389922"/>
    <lineage>
        <taxon>Bacteria</taxon>
        <taxon>Pseudomonadati</taxon>
        <taxon>Pseudomonadota</taxon>
        <taxon>Betaproteobacteria</taxon>
        <taxon>Burkholderiales</taxon>
        <taxon>Alcaligenaceae</taxon>
        <taxon>Achromobacter</taxon>
    </lineage>
</organism>
<dbReference type="PANTHER" id="PTHR46609:SF6">
    <property type="entry name" value="EXONUCLEASE, PHAGE-TYPE_RECB, C-TERMINAL DOMAIN-CONTAINING PROTEIN-RELATED"/>
    <property type="match status" value="1"/>
</dbReference>
<feature type="domain" description="YqaJ viral recombinase" evidence="1">
    <location>
        <begin position="16"/>
        <end position="160"/>
    </location>
</feature>
<comment type="caution">
    <text evidence="2">The sequence shown here is derived from an EMBL/GenBank/DDBJ whole genome shotgun (WGS) entry which is preliminary data.</text>
</comment>
<gene>
    <name evidence="2" type="ORF">N5C72_07765</name>
</gene>
<dbReference type="InterPro" id="IPR011604">
    <property type="entry name" value="PDDEXK-like_dom_sf"/>
</dbReference>
<dbReference type="SUPFAM" id="SSF52980">
    <property type="entry name" value="Restriction endonuclease-like"/>
    <property type="match status" value="1"/>
</dbReference>
<reference evidence="2 3" key="1">
    <citation type="submission" date="2022-09" db="EMBL/GenBank/DDBJ databases">
        <title>Intensive care unit water sources are persistently colonized with multi-drug resistant bacteria and are the site of extensive horizontal gene transfer of antibiotic resistance genes.</title>
        <authorList>
            <person name="Diorio-Toth L."/>
        </authorList>
    </citation>
    <scope>NUCLEOTIDE SEQUENCE [LARGE SCALE GENOMIC DNA]</scope>
    <source>
        <strain evidence="2 3">GD03967</strain>
    </source>
</reference>
<dbReference type="Gene3D" id="3.90.320.10">
    <property type="match status" value="1"/>
</dbReference>
<evidence type="ECO:0000259" key="1">
    <source>
        <dbReference type="Pfam" id="PF09588"/>
    </source>
</evidence>